<evidence type="ECO:0000259" key="1">
    <source>
        <dbReference type="Pfam" id="PF03732"/>
    </source>
</evidence>
<protein>
    <recommendedName>
        <fullName evidence="1">Retrotransposon gag domain-containing protein</fullName>
    </recommendedName>
</protein>
<keyword evidence="4" id="KW-1185">Reference proteome</keyword>
<dbReference type="PANTHER" id="PTHR33223:SF9">
    <property type="entry name" value="RETROTRANSPOSON GAG DOMAIN-CONTAINING PROTEIN"/>
    <property type="match status" value="1"/>
</dbReference>
<evidence type="ECO:0000313" key="3">
    <source>
        <dbReference type="EMBL" id="KAF3592736.1"/>
    </source>
</evidence>
<dbReference type="InterPro" id="IPR005162">
    <property type="entry name" value="Retrotrans_gag_dom"/>
</dbReference>
<dbReference type="Proteomes" id="UP000266723">
    <property type="component" value="Unassembled WGS sequence"/>
</dbReference>
<name>A0A3N6SE28_BRACR</name>
<evidence type="ECO:0000313" key="4">
    <source>
        <dbReference type="Proteomes" id="UP000266723"/>
    </source>
</evidence>
<reference evidence="3" key="2">
    <citation type="submission" date="2019-12" db="EMBL/GenBank/DDBJ databases">
        <authorList>
            <person name="Studholme D.J."/>
            <person name="Sarris P."/>
        </authorList>
    </citation>
    <scope>NUCLEOTIDE SEQUENCE</scope>
    <source>
        <strain evidence="3">PFS-1207/04</strain>
        <tissue evidence="3">Leaf</tissue>
    </source>
</reference>
<accession>A0A3N6SE28</accession>
<organism evidence="2">
    <name type="scientific">Brassica cretica</name>
    <name type="common">Mustard</name>
    <dbReference type="NCBI Taxonomy" id="69181"/>
    <lineage>
        <taxon>Eukaryota</taxon>
        <taxon>Viridiplantae</taxon>
        <taxon>Streptophyta</taxon>
        <taxon>Embryophyta</taxon>
        <taxon>Tracheophyta</taxon>
        <taxon>Spermatophyta</taxon>
        <taxon>Magnoliopsida</taxon>
        <taxon>eudicotyledons</taxon>
        <taxon>Gunneridae</taxon>
        <taxon>Pentapetalae</taxon>
        <taxon>rosids</taxon>
        <taxon>malvids</taxon>
        <taxon>Brassicales</taxon>
        <taxon>Brassicaceae</taxon>
        <taxon>Brassiceae</taxon>
        <taxon>Brassica</taxon>
    </lineage>
</organism>
<dbReference type="PANTHER" id="PTHR33223">
    <property type="entry name" value="CCHC-TYPE DOMAIN-CONTAINING PROTEIN"/>
    <property type="match status" value="1"/>
</dbReference>
<proteinExistence type="predicted"/>
<evidence type="ECO:0000313" key="2">
    <source>
        <dbReference type="EMBL" id="KAF2532912.1"/>
    </source>
</evidence>
<reference evidence="3 4" key="3">
    <citation type="journal article" date="2020" name="BMC Genomics">
        <title>Intraspecific diversification of the crop wild relative Brassica cretica Lam. using demographic model selection.</title>
        <authorList>
            <person name="Kioukis A."/>
            <person name="Michalopoulou V.A."/>
            <person name="Briers L."/>
            <person name="Pirintsos S."/>
            <person name="Studholme D.J."/>
            <person name="Pavlidis P."/>
            <person name="Sarris P.F."/>
        </authorList>
    </citation>
    <scope>NUCLEOTIDE SEQUENCE [LARGE SCALE GENOMIC DNA]</scope>
    <source>
        <strain evidence="4">cv. PFS-1207/04</strain>
        <strain evidence="3">PFS-1207/04</strain>
    </source>
</reference>
<dbReference type="EMBL" id="QGKY02002305">
    <property type="protein sequence ID" value="KAF2532912.1"/>
    <property type="molecule type" value="Genomic_DNA"/>
</dbReference>
<reference evidence="2" key="1">
    <citation type="submission" date="2019-12" db="EMBL/GenBank/DDBJ databases">
        <title>Genome sequencing and annotation of Brassica cretica.</title>
        <authorList>
            <person name="Studholme D.J."/>
            <person name="Sarris P.F."/>
        </authorList>
    </citation>
    <scope>NUCLEOTIDE SEQUENCE</scope>
    <source>
        <strain evidence="2">PFS-102/07</strain>
        <tissue evidence="2">Leaf</tissue>
    </source>
</reference>
<sequence length="120" mass="13898">MLTVIVQKELRKATMCKDFRSTWTGPELQWYINLPNGSICSFAALKHKFVEQYASTKSLEKTTDDLYEVLQHRAEPLRNYIARFNQEEVAIPECNASTAISSFKRSPLQDGNLYKELTKY</sequence>
<dbReference type="EMBL" id="QGKV02000299">
    <property type="protein sequence ID" value="KAF3592736.1"/>
    <property type="molecule type" value="Genomic_DNA"/>
</dbReference>
<dbReference type="OrthoDB" id="1528072at2759"/>
<comment type="caution">
    <text evidence="2">The sequence shown here is derived from an EMBL/GenBank/DDBJ whole genome shotgun (WGS) entry which is preliminary data.</text>
</comment>
<dbReference type="Pfam" id="PF03732">
    <property type="entry name" value="Retrotrans_gag"/>
    <property type="match status" value="1"/>
</dbReference>
<gene>
    <name evidence="3" type="ORF">DY000_02021636</name>
    <name evidence="2" type="ORF">F2Q70_00029714</name>
</gene>
<dbReference type="AlphaFoldDB" id="A0A3N6SE28"/>
<feature type="domain" description="Retrotransposon gag" evidence="1">
    <location>
        <begin position="22"/>
        <end position="93"/>
    </location>
</feature>